<dbReference type="InterPro" id="IPR021317">
    <property type="entry name" value="DUF2917"/>
</dbReference>
<name>A0ABW1ALA5_9RHOO</name>
<keyword evidence="2" id="KW-1185">Reference proteome</keyword>
<accession>A0ABW1ALA5</accession>
<gene>
    <name evidence="1" type="ORF">ACFPTN_01390</name>
</gene>
<evidence type="ECO:0000313" key="2">
    <source>
        <dbReference type="Proteomes" id="UP001595974"/>
    </source>
</evidence>
<reference evidence="2" key="1">
    <citation type="journal article" date="2019" name="Int. J. Syst. Evol. Microbiol.">
        <title>The Global Catalogue of Microorganisms (GCM) 10K type strain sequencing project: providing services to taxonomists for standard genome sequencing and annotation.</title>
        <authorList>
            <consortium name="The Broad Institute Genomics Platform"/>
            <consortium name="The Broad Institute Genome Sequencing Center for Infectious Disease"/>
            <person name="Wu L."/>
            <person name="Ma J."/>
        </authorList>
    </citation>
    <scope>NUCLEOTIDE SEQUENCE [LARGE SCALE GENOMIC DNA]</scope>
    <source>
        <strain evidence="2">SHR3</strain>
    </source>
</reference>
<proteinExistence type="predicted"/>
<evidence type="ECO:0000313" key="1">
    <source>
        <dbReference type="EMBL" id="MFC5768017.1"/>
    </source>
</evidence>
<sequence length="117" mass="12698">MEARLASFVQTFDVDRLLSVRDAEGWAVICEAGRAWLTLEGHSQDKWLSAGERFVLPEGGHALIEADGAARIRLQPPAESRAARLVAIVHARSRQLLRAAANTAIVRPEALGCTARS</sequence>
<comment type="caution">
    <text evidence="1">The sequence shown here is derived from an EMBL/GenBank/DDBJ whole genome shotgun (WGS) entry which is preliminary data.</text>
</comment>
<protein>
    <submittedName>
        <fullName evidence="1">DUF2917 domain-containing protein</fullName>
    </submittedName>
</protein>
<dbReference type="RefSeq" id="WP_232516382.1">
    <property type="nucleotide sequence ID" value="NZ_JBHSOG010000007.1"/>
</dbReference>
<dbReference type="Pfam" id="PF11142">
    <property type="entry name" value="DUF2917"/>
    <property type="match status" value="1"/>
</dbReference>
<dbReference type="Proteomes" id="UP001595974">
    <property type="component" value="Unassembled WGS sequence"/>
</dbReference>
<organism evidence="1 2">
    <name type="scientific">Thauera sinica</name>
    <dbReference type="NCBI Taxonomy" id="2665146"/>
    <lineage>
        <taxon>Bacteria</taxon>
        <taxon>Pseudomonadati</taxon>
        <taxon>Pseudomonadota</taxon>
        <taxon>Betaproteobacteria</taxon>
        <taxon>Rhodocyclales</taxon>
        <taxon>Zoogloeaceae</taxon>
        <taxon>Thauera</taxon>
    </lineage>
</organism>
<dbReference type="EMBL" id="JBHSOG010000007">
    <property type="protein sequence ID" value="MFC5768017.1"/>
    <property type="molecule type" value="Genomic_DNA"/>
</dbReference>